<feature type="compositionally biased region" description="Basic and acidic residues" evidence="1">
    <location>
        <begin position="136"/>
        <end position="145"/>
    </location>
</feature>
<dbReference type="AlphaFoldDB" id="A0A8J5ITM0"/>
<organism evidence="2 3">
    <name type="scientific">Phytophthora aleatoria</name>
    <dbReference type="NCBI Taxonomy" id="2496075"/>
    <lineage>
        <taxon>Eukaryota</taxon>
        <taxon>Sar</taxon>
        <taxon>Stramenopiles</taxon>
        <taxon>Oomycota</taxon>
        <taxon>Peronosporomycetes</taxon>
        <taxon>Peronosporales</taxon>
        <taxon>Peronosporaceae</taxon>
        <taxon>Phytophthora</taxon>
    </lineage>
</organism>
<proteinExistence type="predicted"/>
<sequence length="145" mass="16075">MSRELVEVVLKRCLTEVSSLGKDQVSGLIDDPSKQKIVKEVRKRFINLNNHLALSSDGSQHYNVILLQAQDPLQPAKKFIDFSKLTLPPSTTSNRNVAIHPTRPDPRQTDPPTPAPKSPTMPTKAPDPGPWVTKTIGHDEVKPFP</sequence>
<feature type="region of interest" description="Disordered" evidence="1">
    <location>
        <begin position="85"/>
        <end position="145"/>
    </location>
</feature>
<evidence type="ECO:0000256" key="1">
    <source>
        <dbReference type="SAM" id="MobiDB-lite"/>
    </source>
</evidence>
<reference evidence="2" key="1">
    <citation type="submission" date="2021-01" db="EMBL/GenBank/DDBJ databases">
        <title>Phytophthora aleatoria, a newly-described species from Pinus radiata is distinct from Phytophthora cactorum isolates based on comparative genomics.</title>
        <authorList>
            <person name="Mcdougal R."/>
            <person name="Panda P."/>
            <person name="Williams N."/>
            <person name="Studholme D.J."/>
        </authorList>
    </citation>
    <scope>NUCLEOTIDE SEQUENCE</scope>
    <source>
        <strain evidence="2">NZFS 4037</strain>
    </source>
</reference>
<gene>
    <name evidence="2" type="ORF">JG688_00009506</name>
</gene>
<keyword evidence="3" id="KW-1185">Reference proteome</keyword>
<dbReference type="Proteomes" id="UP000709295">
    <property type="component" value="Unassembled WGS sequence"/>
</dbReference>
<name>A0A8J5ITM0_9STRA</name>
<dbReference type="EMBL" id="JAENGY010000548">
    <property type="protein sequence ID" value="KAG6960622.1"/>
    <property type="molecule type" value="Genomic_DNA"/>
</dbReference>
<comment type="caution">
    <text evidence="2">The sequence shown here is derived from an EMBL/GenBank/DDBJ whole genome shotgun (WGS) entry which is preliminary data.</text>
</comment>
<evidence type="ECO:0000313" key="3">
    <source>
        <dbReference type="Proteomes" id="UP000709295"/>
    </source>
</evidence>
<protein>
    <submittedName>
        <fullName evidence="2">Uncharacterized protein</fullName>
    </submittedName>
</protein>
<accession>A0A8J5ITM0</accession>
<feature type="compositionally biased region" description="Pro residues" evidence="1">
    <location>
        <begin position="109"/>
        <end position="129"/>
    </location>
</feature>
<evidence type="ECO:0000313" key="2">
    <source>
        <dbReference type="EMBL" id="KAG6960622.1"/>
    </source>
</evidence>